<reference evidence="1" key="1">
    <citation type="submission" date="2022-10" db="EMBL/GenBank/DDBJ databases">
        <title>Complete Genome of Trichothecium roseum strain YXFP-22015, a Plant Pathogen Isolated from Citrus.</title>
        <authorList>
            <person name="Wang Y."/>
            <person name="Zhu L."/>
        </authorList>
    </citation>
    <scope>NUCLEOTIDE SEQUENCE</scope>
    <source>
        <strain evidence="1">YXFP-22015</strain>
    </source>
</reference>
<accession>A0ACC0UVW1</accession>
<sequence length="193" mass="20186">MKVSALVSALLAVAAPAMAAPVAEPAASAPAAPKPFGIMSLRSASPIHFGQVSAAKGNYFLGLPKQNAVCEGKNPEAAVFYIQDSQLYLYTPKTKAVQKAYVDRSGMGQGKLGYISGNQSPPRNGELKGWKVDKNNYLTFNGSSLIACPKSIDNAWSIWVSAGVSQPGGNSGCLGFSSLTVPLDKPVKCSYTK</sequence>
<gene>
    <name evidence="1" type="ORF">N3K66_006418</name>
</gene>
<organism evidence="1 2">
    <name type="scientific">Trichothecium roseum</name>
    <dbReference type="NCBI Taxonomy" id="47278"/>
    <lineage>
        <taxon>Eukaryota</taxon>
        <taxon>Fungi</taxon>
        <taxon>Dikarya</taxon>
        <taxon>Ascomycota</taxon>
        <taxon>Pezizomycotina</taxon>
        <taxon>Sordariomycetes</taxon>
        <taxon>Hypocreomycetidae</taxon>
        <taxon>Hypocreales</taxon>
        <taxon>Hypocreales incertae sedis</taxon>
        <taxon>Trichothecium</taxon>
    </lineage>
</organism>
<keyword evidence="2" id="KW-1185">Reference proteome</keyword>
<name>A0ACC0UVW1_9HYPO</name>
<comment type="caution">
    <text evidence="1">The sequence shown here is derived from an EMBL/GenBank/DDBJ whole genome shotgun (WGS) entry which is preliminary data.</text>
</comment>
<evidence type="ECO:0000313" key="2">
    <source>
        <dbReference type="Proteomes" id="UP001163324"/>
    </source>
</evidence>
<proteinExistence type="predicted"/>
<protein>
    <submittedName>
        <fullName evidence="1">Uncharacterized protein</fullName>
    </submittedName>
</protein>
<dbReference type="EMBL" id="CM047945">
    <property type="protein sequence ID" value="KAI9898058.1"/>
    <property type="molecule type" value="Genomic_DNA"/>
</dbReference>
<evidence type="ECO:0000313" key="1">
    <source>
        <dbReference type="EMBL" id="KAI9898058.1"/>
    </source>
</evidence>
<dbReference type="Proteomes" id="UP001163324">
    <property type="component" value="Chromosome 6"/>
</dbReference>